<dbReference type="CDD" id="cd12797">
    <property type="entry name" value="M23_peptidase"/>
    <property type="match status" value="1"/>
</dbReference>
<dbReference type="PANTHER" id="PTHR21666">
    <property type="entry name" value="PEPTIDASE-RELATED"/>
    <property type="match status" value="1"/>
</dbReference>
<organism evidence="3 4">
    <name type="scientific">Novosphingobium album</name>
    <name type="common">ex Liu et al. 2023</name>
    <dbReference type="NCBI Taxonomy" id="3031130"/>
    <lineage>
        <taxon>Bacteria</taxon>
        <taxon>Pseudomonadati</taxon>
        <taxon>Pseudomonadota</taxon>
        <taxon>Alphaproteobacteria</taxon>
        <taxon>Sphingomonadales</taxon>
        <taxon>Sphingomonadaceae</taxon>
        <taxon>Novosphingobium</taxon>
    </lineage>
</organism>
<keyword evidence="4" id="KW-1185">Reference proteome</keyword>
<reference evidence="3 4" key="1">
    <citation type="submission" date="2023-03" db="EMBL/GenBank/DDBJ databases">
        <title>NovoSphingobium album sp. nov. isolated from polycyclic aromatic hydrocarbons- and heavy-metal polluted soil.</title>
        <authorList>
            <person name="Liu Z."/>
            <person name="Wang K."/>
        </authorList>
    </citation>
    <scope>NUCLEOTIDE SEQUENCE [LARGE SCALE GENOMIC DNA]</scope>
    <source>
        <strain evidence="3 4">H3SJ31-1</strain>
    </source>
</reference>
<feature type="domain" description="M23ase beta-sheet core" evidence="2">
    <location>
        <begin position="20"/>
        <end position="115"/>
    </location>
</feature>
<comment type="caution">
    <text evidence="3">The sequence shown here is derived from an EMBL/GenBank/DDBJ whole genome shotgun (WGS) entry which is preliminary data.</text>
</comment>
<dbReference type="EMBL" id="JARESE010000036">
    <property type="protein sequence ID" value="MDE8652339.1"/>
    <property type="molecule type" value="Genomic_DNA"/>
</dbReference>
<protein>
    <submittedName>
        <fullName evidence="3">M23 family metallopeptidase</fullName>
    </submittedName>
</protein>
<accession>A0ABT5WQN9</accession>
<dbReference type="SUPFAM" id="SSF51261">
    <property type="entry name" value="Duplicated hybrid motif"/>
    <property type="match status" value="1"/>
</dbReference>
<dbReference type="Proteomes" id="UP001216253">
    <property type="component" value="Unassembled WGS sequence"/>
</dbReference>
<dbReference type="PANTHER" id="PTHR21666:SF289">
    <property type="entry name" value="L-ALA--D-GLU ENDOPEPTIDASE"/>
    <property type="match status" value="1"/>
</dbReference>
<dbReference type="InterPro" id="IPR011055">
    <property type="entry name" value="Dup_hybrid_motif"/>
</dbReference>
<evidence type="ECO:0000313" key="3">
    <source>
        <dbReference type="EMBL" id="MDE8652339.1"/>
    </source>
</evidence>
<dbReference type="Gene3D" id="2.70.70.10">
    <property type="entry name" value="Glucose Permease (Domain IIA)"/>
    <property type="match status" value="1"/>
</dbReference>
<proteinExistence type="predicted"/>
<dbReference type="Pfam" id="PF01551">
    <property type="entry name" value="Peptidase_M23"/>
    <property type="match status" value="1"/>
</dbReference>
<keyword evidence="1" id="KW-0732">Signal</keyword>
<sequence length="170" mass="17852">MPRLTSRFGYRADPIRGGWRMHTGIDIPGPLGTPVRSSAGGFVRFAGNAGGYGQMVEIDHGGGLHTRYAHLSRILVQPGMAVTGGETIALMGSTGHSTGSHLHFEVRSDGRPENPLAYLGGRAARASDRAWSAAPERTAVRLAPLTAATPHVSDFARRRAKMAGEPGAGS</sequence>
<evidence type="ECO:0000313" key="4">
    <source>
        <dbReference type="Proteomes" id="UP001216253"/>
    </source>
</evidence>
<name>A0ABT5WQN9_9SPHN</name>
<evidence type="ECO:0000256" key="1">
    <source>
        <dbReference type="ARBA" id="ARBA00022729"/>
    </source>
</evidence>
<evidence type="ECO:0000259" key="2">
    <source>
        <dbReference type="Pfam" id="PF01551"/>
    </source>
</evidence>
<gene>
    <name evidence="3" type="ORF">PYV00_11550</name>
</gene>
<dbReference type="InterPro" id="IPR050570">
    <property type="entry name" value="Cell_wall_metabolism_enzyme"/>
</dbReference>
<dbReference type="InterPro" id="IPR016047">
    <property type="entry name" value="M23ase_b-sheet_dom"/>
</dbReference>